<dbReference type="Gene3D" id="3.10.20.30">
    <property type="match status" value="1"/>
</dbReference>
<evidence type="ECO:0000313" key="2">
    <source>
        <dbReference type="Proteomes" id="UP000236447"/>
    </source>
</evidence>
<accession>A0A2I7K6Y0</accession>
<dbReference type="Proteomes" id="UP000236447">
    <property type="component" value="Chromosome"/>
</dbReference>
<dbReference type="InterPro" id="IPR003749">
    <property type="entry name" value="ThiS/MoaD-like"/>
</dbReference>
<proteinExistence type="predicted"/>
<organism evidence="1 2">
    <name type="scientific">Phaeobacter inhibens</name>
    <dbReference type="NCBI Taxonomy" id="221822"/>
    <lineage>
        <taxon>Bacteria</taxon>
        <taxon>Pseudomonadati</taxon>
        <taxon>Pseudomonadota</taxon>
        <taxon>Alphaproteobacteria</taxon>
        <taxon>Rhodobacterales</taxon>
        <taxon>Roseobacteraceae</taxon>
        <taxon>Phaeobacter</taxon>
    </lineage>
</organism>
<dbReference type="RefSeq" id="WP_102883186.1">
    <property type="nucleotide sequence ID" value="NZ_CP010725.1"/>
</dbReference>
<dbReference type="PANTHER" id="PTHR34472">
    <property type="entry name" value="SULFUR CARRIER PROTEIN THIS"/>
    <property type="match status" value="1"/>
</dbReference>
<sequence>MNIIVNAKPHEVRAGTLDEALQQLGYAQSAVATAVNGQFVARAARPGIQLADGDRLEILTPMQGG</sequence>
<gene>
    <name evidence="1" type="primary">thiS</name>
    <name evidence="1" type="ORF">PhaeoP88_00956</name>
</gene>
<dbReference type="PANTHER" id="PTHR34472:SF1">
    <property type="entry name" value="SULFUR CARRIER PROTEIN THIS"/>
    <property type="match status" value="1"/>
</dbReference>
<dbReference type="EMBL" id="CP010725">
    <property type="protein sequence ID" value="AUQ98345.1"/>
    <property type="molecule type" value="Genomic_DNA"/>
</dbReference>
<dbReference type="CDD" id="cd00565">
    <property type="entry name" value="Ubl_ThiS"/>
    <property type="match status" value="1"/>
</dbReference>
<reference evidence="1 2" key="1">
    <citation type="journal article" date="2017" name="Front. Microbiol.">
        <title>Phaeobacter piscinae sp. nov., a species of the Roseobacter group and potential aquaculture probiont.</title>
        <authorList>
            <person name="Sonnenschein E.C."/>
            <person name="Phippen C.B.W."/>
            <person name="Nielsen K.F."/>
            <person name="Mateiu R.V."/>
            <person name="Melchiorsen J."/>
            <person name="Gram L."/>
            <person name="Overmann J."/>
            <person name="Freese H.M."/>
        </authorList>
    </citation>
    <scope>NUCLEOTIDE SEQUENCE [LARGE SCALE GENOMIC DNA]</scope>
    <source>
        <strain evidence="1 2">P88</strain>
    </source>
</reference>
<dbReference type="NCBIfam" id="TIGR01683">
    <property type="entry name" value="thiS"/>
    <property type="match status" value="1"/>
</dbReference>
<evidence type="ECO:0000313" key="1">
    <source>
        <dbReference type="EMBL" id="AUQ98345.1"/>
    </source>
</evidence>
<dbReference type="InterPro" id="IPR010035">
    <property type="entry name" value="Thi_S"/>
</dbReference>
<reference evidence="1 2" key="2">
    <citation type="journal article" date="2017" name="Genome Biol. Evol.">
        <title>Trajectories and Drivers of Genome Evolution in Surface-Associated Marine Phaeobacter.</title>
        <authorList>
            <person name="Freese H.M."/>
            <person name="Sikorski J."/>
            <person name="Bunk B."/>
            <person name="Scheuner C."/>
            <person name="Meier-Kolthoff J.P."/>
            <person name="Sproer C."/>
            <person name="Gram L."/>
            <person name="Overmann J."/>
        </authorList>
    </citation>
    <scope>NUCLEOTIDE SEQUENCE [LARGE SCALE GENOMIC DNA]</scope>
    <source>
        <strain evidence="1 2">P88</strain>
    </source>
</reference>
<dbReference type="Pfam" id="PF02597">
    <property type="entry name" value="ThiS"/>
    <property type="match status" value="1"/>
</dbReference>
<dbReference type="InterPro" id="IPR012675">
    <property type="entry name" value="Beta-grasp_dom_sf"/>
</dbReference>
<protein>
    <submittedName>
        <fullName evidence="1">Thiamine biosynthesis protein ThiS</fullName>
    </submittedName>
</protein>
<dbReference type="SUPFAM" id="SSF54285">
    <property type="entry name" value="MoaD/ThiS"/>
    <property type="match status" value="1"/>
</dbReference>
<dbReference type="InterPro" id="IPR016155">
    <property type="entry name" value="Mopterin_synth/thiamin_S_b"/>
</dbReference>
<dbReference type="AlphaFoldDB" id="A0A2I7K6Y0"/>
<name>A0A2I7K6Y0_9RHOB</name>